<dbReference type="Pfam" id="PF00561">
    <property type="entry name" value="Abhydrolase_1"/>
    <property type="match status" value="1"/>
</dbReference>
<evidence type="ECO:0000313" key="4">
    <source>
        <dbReference type="WBParaSite" id="SMUV_0000343101-mRNA-1"/>
    </source>
</evidence>
<dbReference type="STRING" id="451379.A0A0N5AGI0"/>
<dbReference type="AlphaFoldDB" id="A0A0N5AGI0"/>
<dbReference type="SUPFAM" id="SSF53474">
    <property type="entry name" value="alpha/beta-Hydrolases"/>
    <property type="match status" value="1"/>
</dbReference>
<evidence type="ECO:0000256" key="1">
    <source>
        <dbReference type="ARBA" id="ARBA00038097"/>
    </source>
</evidence>
<dbReference type="GO" id="GO:0005739">
    <property type="term" value="C:mitochondrion"/>
    <property type="evidence" value="ECO:0007669"/>
    <property type="project" value="TreeGrafter"/>
</dbReference>
<organism evidence="3 4">
    <name type="scientific">Syphacia muris</name>
    <dbReference type="NCBI Taxonomy" id="451379"/>
    <lineage>
        <taxon>Eukaryota</taxon>
        <taxon>Metazoa</taxon>
        <taxon>Ecdysozoa</taxon>
        <taxon>Nematoda</taxon>
        <taxon>Chromadorea</taxon>
        <taxon>Rhabditida</taxon>
        <taxon>Spirurina</taxon>
        <taxon>Oxyuridomorpha</taxon>
        <taxon>Oxyuroidea</taxon>
        <taxon>Oxyuridae</taxon>
        <taxon>Syphacia</taxon>
    </lineage>
</organism>
<name>A0A0N5AGI0_9BILA</name>
<dbReference type="PANTHER" id="PTHR42886:SF29">
    <property type="entry name" value="PUMMELIG, ISOFORM A"/>
    <property type="match status" value="1"/>
</dbReference>
<proteinExistence type="inferred from homology"/>
<comment type="similarity">
    <text evidence="1">Belongs to the peptidase S33 family. ABHD4/ABHD5 subfamily.</text>
</comment>
<dbReference type="PRINTS" id="PR00111">
    <property type="entry name" value="ABHYDROLASE"/>
</dbReference>
<protein>
    <submittedName>
        <fullName evidence="4">AB hydrolase-1 domain-containing protein</fullName>
    </submittedName>
</protein>
<evidence type="ECO:0000313" key="3">
    <source>
        <dbReference type="Proteomes" id="UP000046393"/>
    </source>
</evidence>
<dbReference type="WBParaSite" id="SMUV_0000343101-mRNA-1">
    <property type="protein sequence ID" value="SMUV_0000343101-mRNA-1"/>
    <property type="gene ID" value="SMUV_0000343101"/>
</dbReference>
<dbReference type="Gene3D" id="3.40.50.1820">
    <property type="entry name" value="alpha/beta hydrolase"/>
    <property type="match status" value="1"/>
</dbReference>
<dbReference type="GO" id="GO:0006654">
    <property type="term" value="P:phosphatidic acid biosynthetic process"/>
    <property type="evidence" value="ECO:0007669"/>
    <property type="project" value="TreeGrafter"/>
</dbReference>
<evidence type="ECO:0000259" key="2">
    <source>
        <dbReference type="Pfam" id="PF00561"/>
    </source>
</evidence>
<reference evidence="4" key="1">
    <citation type="submission" date="2017-02" db="UniProtKB">
        <authorList>
            <consortium name="WormBaseParasite"/>
        </authorList>
    </citation>
    <scope>IDENTIFICATION</scope>
</reference>
<dbReference type="PANTHER" id="PTHR42886">
    <property type="entry name" value="RE40534P-RELATED"/>
    <property type="match status" value="1"/>
</dbReference>
<dbReference type="InterPro" id="IPR029058">
    <property type="entry name" value="AB_hydrolase_fold"/>
</dbReference>
<dbReference type="GO" id="GO:0052689">
    <property type="term" value="F:carboxylic ester hydrolase activity"/>
    <property type="evidence" value="ECO:0007669"/>
    <property type="project" value="TreeGrafter"/>
</dbReference>
<accession>A0A0N5AGI0</accession>
<dbReference type="InterPro" id="IPR000073">
    <property type="entry name" value="AB_hydrolase_1"/>
</dbReference>
<dbReference type="GO" id="GO:0042171">
    <property type="term" value="F:lysophosphatidic acid acyltransferase activity"/>
    <property type="evidence" value="ECO:0007669"/>
    <property type="project" value="TreeGrafter"/>
</dbReference>
<dbReference type="Proteomes" id="UP000046393">
    <property type="component" value="Unplaced"/>
</dbReference>
<dbReference type="GO" id="GO:0005811">
    <property type="term" value="C:lipid droplet"/>
    <property type="evidence" value="ECO:0007669"/>
    <property type="project" value="TreeGrafter"/>
</dbReference>
<keyword evidence="3" id="KW-1185">Reference proteome</keyword>
<feature type="domain" description="AB hydrolase-1" evidence="2">
    <location>
        <begin position="26"/>
        <end position="130"/>
    </location>
</feature>
<sequence>LNNSQIGRIHSITVKASDNPSDKISVVFLHGFASGLALWTNNIDCAAQTRTVYALDLLGFGRSSRPNFHQDPLICESEMCDAIEDWRRAMNIEKMILVGHSFGGFIACAYALKFPDKLRHLVLLDPWGFCAKPSEEPSRFFGLGVRSVGAANPLAFVRYAGPYGVEILRKLYPNLGAKLSKTNPDVFYQYLYHCNIQNPTGETAYATMSYSFGWAKHPMIFKLPFELPITFFYGSKSCIDSGAGLEVQMRRSKGYVDVQVIFYF</sequence>
<dbReference type="GO" id="GO:0055088">
    <property type="term" value="P:lipid homeostasis"/>
    <property type="evidence" value="ECO:0007669"/>
    <property type="project" value="TreeGrafter"/>
</dbReference>